<gene>
    <name evidence="2" type="ORF">B0H17DRAFT_1108073</name>
</gene>
<proteinExistence type="predicted"/>
<name>A0AAD7FR91_MYCRO</name>
<reference evidence="2" key="1">
    <citation type="submission" date="2023-03" db="EMBL/GenBank/DDBJ databases">
        <title>Massive genome expansion in bonnet fungi (Mycena s.s.) driven by repeated elements and novel gene families across ecological guilds.</title>
        <authorList>
            <consortium name="Lawrence Berkeley National Laboratory"/>
            <person name="Harder C.B."/>
            <person name="Miyauchi S."/>
            <person name="Viragh M."/>
            <person name="Kuo A."/>
            <person name="Thoen E."/>
            <person name="Andreopoulos B."/>
            <person name="Lu D."/>
            <person name="Skrede I."/>
            <person name="Drula E."/>
            <person name="Henrissat B."/>
            <person name="Morin E."/>
            <person name="Kohler A."/>
            <person name="Barry K."/>
            <person name="LaButti K."/>
            <person name="Morin E."/>
            <person name="Salamov A."/>
            <person name="Lipzen A."/>
            <person name="Mereny Z."/>
            <person name="Hegedus B."/>
            <person name="Baldrian P."/>
            <person name="Stursova M."/>
            <person name="Weitz H."/>
            <person name="Taylor A."/>
            <person name="Grigoriev I.V."/>
            <person name="Nagy L.G."/>
            <person name="Martin F."/>
            <person name="Kauserud H."/>
        </authorList>
    </citation>
    <scope>NUCLEOTIDE SEQUENCE</scope>
    <source>
        <strain evidence="2">CBHHK067</strain>
    </source>
</reference>
<protein>
    <submittedName>
        <fullName evidence="2">Uncharacterized protein</fullName>
    </submittedName>
</protein>
<feature type="non-terminal residue" evidence="2">
    <location>
        <position position="193"/>
    </location>
</feature>
<evidence type="ECO:0000256" key="1">
    <source>
        <dbReference type="SAM" id="MobiDB-lite"/>
    </source>
</evidence>
<dbReference type="AlphaFoldDB" id="A0AAD7FR91"/>
<dbReference type="Proteomes" id="UP001221757">
    <property type="component" value="Unassembled WGS sequence"/>
</dbReference>
<evidence type="ECO:0000313" key="3">
    <source>
        <dbReference type="Proteomes" id="UP001221757"/>
    </source>
</evidence>
<feature type="compositionally biased region" description="Low complexity" evidence="1">
    <location>
        <begin position="39"/>
        <end position="80"/>
    </location>
</feature>
<organism evidence="2 3">
    <name type="scientific">Mycena rosella</name>
    <name type="common">Pink bonnet</name>
    <name type="synonym">Agaricus rosellus</name>
    <dbReference type="NCBI Taxonomy" id="1033263"/>
    <lineage>
        <taxon>Eukaryota</taxon>
        <taxon>Fungi</taxon>
        <taxon>Dikarya</taxon>
        <taxon>Basidiomycota</taxon>
        <taxon>Agaricomycotina</taxon>
        <taxon>Agaricomycetes</taxon>
        <taxon>Agaricomycetidae</taxon>
        <taxon>Agaricales</taxon>
        <taxon>Marasmiineae</taxon>
        <taxon>Mycenaceae</taxon>
        <taxon>Mycena</taxon>
    </lineage>
</organism>
<comment type="caution">
    <text evidence="2">The sequence shown here is derived from an EMBL/GenBank/DDBJ whole genome shotgun (WGS) entry which is preliminary data.</text>
</comment>
<feature type="region of interest" description="Disordered" evidence="1">
    <location>
        <begin position="1"/>
        <end position="104"/>
    </location>
</feature>
<dbReference type="EMBL" id="JARKIE010000489">
    <property type="protein sequence ID" value="KAJ7633697.1"/>
    <property type="molecule type" value="Genomic_DNA"/>
</dbReference>
<feature type="compositionally biased region" description="Basic and acidic residues" evidence="1">
    <location>
        <begin position="81"/>
        <end position="102"/>
    </location>
</feature>
<sequence length="193" mass="20593">MRAGRRRRPRRAPASRARRRRGALSPSSTRTRTRGRAVGGARVARAALSGVRGSSSASAASPSPPGASSLPASPRPSASRRSGERRFDEERACAREEDERVGRGGAAPGRIGRVYELGSFAGLWAGKMLMPSEPPYTFLLSAPGGAFPRGGLARHDFVAAARPVYMRIAEHHSCVSPLHTLRRRSPCPSPSFA</sequence>
<feature type="compositionally biased region" description="Basic residues" evidence="1">
    <location>
        <begin position="1"/>
        <end position="22"/>
    </location>
</feature>
<evidence type="ECO:0000313" key="2">
    <source>
        <dbReference type="EMBL" id="KAJ7633697.1"/>
    </source>
</evidence>
<keyword evidence="3" id="KW-1185">Reference proteome</keyword>
<accession>A0AAD7FR91</accession>